<evidence type="ECO:0000256" key="8">
    <source>
        <dbReference type="ARBA" id="ARBA00023049"/>
    </source>
</evidence>
<keyword evidence="4 9" id="KW-0645">Protease</keyword>
<dbReference type="GO" id="GO:0000324">
    <property type="term" value="C:fungal-type vacuole"/>
    <property type="evidence" value="ECO:0007669"/>
    <property type="project" value="TreeGrafter"/>
</dbReference>
<dbReference type="GO" id="GO:0006508">
    <property type="term" value="P:proteolysis"/>
    <property type="evidence" value="ECO:0007669"/>
    <property type="project" value="UniProtKB-KW"/>
</dbReference>
<evidence type="ECO:0000256" key="2">
    <source>
        <dbReference type="ARBA" id="ARBA00008290"/>
    </source>
</evidence>
<organism evidence="11 12">
    <name type="scientific">Tortispora caseinolytica NRRL Y-17796</name>
    <dbReference type="NCBI Taxonomy" id="767744"/>
    <lineage>
        <taxon>Eukaryota</taxon>
        <taxon>Fungi</taxon>
        <taxon>Dikarya</taxon>
        <taxon>Ascomycota</taxon>
        <taxon>Saccharomycotina</taxon>
        <taxon>Trigonopsidomycetes</taxon>
        <taxon>Trigonopsidales</taxon>
        <taxon>Trigonopsidaceae</taxon>
        <taxon>Tortispora</taxon>
    </lineage>
</organism>
<evidence type="ECO:0000256" key="7">
    <source>
        <dbReference type="ARBA" id="ARBA00022833"/>
    </source>
</evidence>
<dbReference type="Gene3D" id="3.40.630.10">
    <property type="entry name" value="Zn peptidases"/>
    <property type="match status" value="1"/>
</dbReference>
<keyword evidence="3 9" id="KW-0031">Aminopeptidase</keyword>
<dbReference type="OrthoDB" id="9880441at2759"/>
<keyword evidence="5 9" id="KW-0479">Metal-binding</keyword>
<dbReference type="NCBIfam" id="NF002759">
    <property type="entry name" value="PRK02813.1"/>
    <property type="match status" value="1"/>
</dbReference>
<evidence type="ECO:0000256" key="6">
    <source>
        <dbReference type="ARBA" id="ARBA00022801"/>
    </source>
</evidence>
<dbReference type="GO" id="GO:0008270">
    <property type="term" value="F:zinc ion binding"/>
    <property type="evidence" value="ECO:0007669"/>
    <property type="project" value="InterPro"/>
</dbReference>
<dbReference type="InterPro" id="IPR001948">
    <property type="entry name" value="Peptidase_M18"/>
</dbReference>
<evidence type="ECO:0000313" key="11">
    <source>
        <dbReference type="EMBL" id="ODV88471.1"/>
    </source>
</evidence>
<comment type="cofactor">
    <cofactor evidence="1">
        <name>Zn(2+)</name>
        <dbReference type="ChEBI" id="CHEBI:29105"/>
    </cofactor>
</comment>
<keyword evidence="8 9" id="KW-0482">Metalloprotease</keyword>
<evidence type="ECO:0000256" key="5">
    <source>
        <dbReference type="ARBA" id="ARBA00022723"/>
    </source>
</evidence>
<proteinExistence type="inferred from homology"/>
<evidence type="ECO:0000256" key="10">
    <source>
        <dbReference type="SAM" id="MobiDB-lite"/>
    </source>
</evidence>
<evidence type="ECO:0000256" key="9">
    <source>
        <dbReference type="RuleBase" id="RU004386"/>
    </source>
</evidence>
<evidence type="ECO:0008006" key="13">
    <source>
        <dbReference type="Google" id="ProtNLM"/>
    </source>
</evidence>
<keyword evidence="6 9" id="KW-0378">Hydrolase</keyword>
<dbReference type="Gene3D" id="2.30.250.10">
    <property type="entry name" value="Aminopeptidase i, Domain 2"/>
    <property type="match status" value="1"/>
</dbReference>
<sequence>MSSSQVLQDSLRSLIEENRRLVDKLTLLEPPTSKESPPARTTKAPEKSYSEQYVDWTPQCPTVYHAVSSLAERLLAAGFVQLSERDRWDSLGAGTKAFVVRNGSCLIAFVVGGDIKEKDPGFGMVGCHVDAITVRLKPLSKKNSDGGYTMLAVAPYAGGLNPTWWDRDLGLGGRVLVKSADGSIATKLIHFDHPVARIPTLAPHFGAPANGPFNMETQMTPIIALEPTDPADNEPTPEEAKSHLANRHNIHLLRAIAKNLDVEVADLLDFDLELFDTQPAAFGGLKKDFLFAPRIDDKICSFASLNALIDSADEYAHSGDAVIMCGLFDNEEIGSLTRQGARGGLLENSIRRISEFNGWNVDTSLAKSFLISADVSHAYNPNFPNVYLENHRPQLNVGPVVSCDASGHMATDAVSTVFAEAIAKKCDSTLQYFQIRNDSRSGGTIGPMLSASMGCRTIDIGIGQLSMHSIRATTGSKDVDLFWKFICGFYMNWKEVDSKFV</sequence>
<dbReference type="PRINTS" id="PR00932">
    <property type="entry name" value="AMINO1PTASE"/>
</dbReference>
<comment type="similarity">
    <text evidence="2 9">Belongs to the peptidase M18 family.</text>
</comment>
<gene>
    <name evidence="11" type="ORF">CANCADRAFT_29549</name>
</gene>
<dbReference type="Proteomes" id="UP000095023">
    <property type="component" value="Unassembled WGS sequence"/>
</dbReference>
<keyword evidence="7 9" id="KW-0862">Zinc</keyword>
<evidence type="ECO:0000256" key="3">
    <source>
        <dbReference type="ARBA" id="ARBA00022438"/>
    </source>
</evidence>
<protein>
    <recommendedName>
        <fullName evidence="13">Aspartyl aminopeptidase</fullName>
    </recommendedName>
</protein>
<keyword evidence="12" id="KW-1185">Reference proteome</keyword>
<name>A0A1E4T9R6_9ASCO</name>
<dbReference type="CDD" id="cd05658">
    <property type="entry name" value="M18_DAP"/>
    <property type="match status" value="1"/>
</dbReference>
<dbReference type="SUPFAM" id="SSF53187">
    <property type="entry name" value="Zn-dependent exopeptidases"/>
    <property type="match status" value="1"/>
</dbReference>
<dbReference type="PANTHER" id="PTHR28570:SF4">
    <property type="entry name" value="VACUOLAR AMINOPEPTIDASE 1"/>
    <property type="match status" value="1"/>
</dbReference>
<dbReference type="PANTHER" id="PTHR28570">
    <property type="entry name" value="ASPARTYL AMINOPEPTIDASE"/>
    <property type="match status" value="1"/>
</dbReference>
<accession>A0A1E4T9R6</accession>
<feature type="region of interest" description="Disordered" evidence="10">
    <location>
        <begin position="26"/>
        <end position="50"/>
    </location>
</feature>
<dbReference type="AlphaFoldDB" id="A0A1E4T9R6"/>
<evidence type="ECO:0000256" key="4">
    <source>
        <dbReference type="ARBA" id="ARBA00022670"/>
    </source>
</evidence>
<dbReference type="GO" id="GO:0070006">
    <property type="term" value="F:metalloaminopeptidase activity"/>
    <property type="evidence" value="ECO:0007669"/>
    <property type="project" value="TreeGrafter"/>
</dbReference>
<dbReference type="EMBL" id="KV453844">
    <property type="protein sequence ID" value="ODV88471.1"/>
    <property type="molecule type" value="Genomic_DNA"/>
</dbReference>
<dbReference type="SUPFAM" id="SSF101821">
    <property type="entry name" value="Aminopeptidase/glucanase lid domain"/>
    <property type="match status" value="1"/>
</dbReference>
<reference evidence="12" key="1">
    <citation type="submission" date="2016-02" db="EMBL/GenBank/DDBJ databases">
        <title>Comparative genomics of biotechnologically important yeasts.</title>
        <authorList>
            <consortium name="DOE Joint Genome Institute"/>
            <person name="Riley R."/>
            <person name="Haridas S."/>
            <person name="Wolfe K.H."/>
            <person name="Lopes M.R."/>
            <person name="Hittinger C.T."/>
            <person name="Goker M."/>
            <person name="Salamov A."/>
            <person name="Wisecaver J."/>
            <person name="Long T.M."/>
            <person name="Aerts A.L."/>
            <person name="Barry K."/>
            <person name="Choi C."/>
            <person name="Clum A."/>
            <person name="Coughlan A.Y."/>
            <person name="Deshpande S."/>
            <person name="Douglass A.P."/>
            <person name="Hanson S.J."/>
            <person name="Klenk H.-P."/>
            <person name="Labutti K."/>
            <person name="Lapidus A."/>
            <person name="Lindquist E."/>
            <person name="Lipzen A."/>
            <person name="Meier-Kolthoff J.P."/>
            <person name="Ohm R.A."/>
            <person name="Otillar R.P."/>
            <person name="Pangilinan J."/>
            <person name="Peng Y."/>
            <person name="Rokas A."/>
            <person name="Rosa C.A."/>
            <person name="Scheuner C."/>
            <person name="Sibirny A.A."/>
            <person name="Slot J.C."/>
            <person name="Stielow J.B."/>
            <person name="Sun H."/>
            <person name="Kurtzman C.P."/>
            <person name="Blackwell M."/>
            <person name="Jeffries T.W."/>
            <person name="Grigoriev I.V."/>
        </authorList>
    </citation>
    <scope>NUCLEOTIDE SEQUENCE [LARGE SCALE GENOMIC DNA]</scope>
    <source>
        <strain evidence="12">NRRL Y-17796</strain>
    </source>
</reference>
<dbReference type="InterPro" id="IPR023358">
    <property type="entry name" value="Peptidase_M18_dom2"/>
</dbReference>
<dbReference type="FunFam" id="2.30.250.10:FF:000001">
    <property type="entry name" value="Aspartyl aminopeptidase 1"/>
    <property type="match status" value="1"/>
</dbReference>
<evidence type="ECO:0000313" key="12">
    <source>
        <dbReference type="Proteomes" id="UP000095023"/>
    </source>
</evidence>
<dbReference type="Pfam" id="PF02127">
    <property type="entry name" value="Peptidase_M18"/>
    <property type="match status" value="1"/>
</dbReference>
<evidence type="ECO:0000256" key="1">
    <source>
        <dbReference type="ARBA" id="ARBA00001947"/>
    </source>
</evidence>